<accession>A0A381V120</accession>
<proteinExistence type="predicted"/>
<protein>
    <submittedName>
        <fullName evidence="1">Uncharacterized protein</fullName>
    </submittedName>
</protein>
<dbReference type="AlphaFoldDB" id="A0A381V120"/>
<dbReference type="EMBL" id="UINC01007499">
    <property type="protein sequence ID" value="SVA33661.1"/>
    <property type="molecule type" value="Genomic_DNA"/>
</dbReference>
<evidence type="ECO:0000313" key="1">
    <source>
        <dbReference type="EMBL" id="SVA33661.1"/>
    </source>
</evidence>
<gene>
    <name evidence="1" type="ORF">METZ01_LOCUS86515</name>
</gene>
<sequence>MNPGIGLMDKRLKTEKNAISLAISGVLKNYNTIAEKIEVLETKYDEDAGDWYVALGWKDKRVIVKMDSVLATITEIKEI</sequence>
<organism evidence="1">
    <name type="scientific">marine metagenome</name>
    <dbReference type="NCBI Taxonomy" id="408172"/>
    <lineage>
        <taxon>unclassified sequences</taxon>
        <taxon>metagenomes</taxon>
        <taxon>ecological metagenomes</taxon>
    </lineage>
</organism>
<reference evidence="1" key="1">
    <citation type="submission" date="2018-05" db="EMBL/GenBank/DDBJ databases">
        <authorList>
            <person name="Lanie J.A."/>
            <person name="Ng W.-L."/>
            <person name="Kazmierczak K.M."/>
            <person name="Andrzejewski T.M."/>
            <person name="Davidsen T.M."/>
            <person name="Wayne K.J."/>
            <person name="Tettelin H."/>
            <person name="Glass J.I."/>
            <person name="Rusch D."/>
            <person name="Podicherti R."/>
            <person name="Tsui H.-C.T."/>
            <person name="Winkler M.E."/>
        </authorList>
    </citation>
    <scope>NUCLEOTIDE SEQUENCE</scope>
</reference>
<name>A0A381V120_9ZZZZ</name>